<evidence type="ECO:0000313" key="3">
    <source>
        <dbReference type="EMBL" id="HIU52321.1"/>
    </source>
</evidence>
<sequence>MKKTEYEVRVLEIDQEKLKEKLEKLGAIKQGDYNQKRYTYNFTPIQRGKWVRLRTDGTKTTLAIKDIQSKEIDGTKELEVEVSDFETTNEILNDLGYQVNNYQENKRITYELNGVEIDIDHWPLIPPYVEIEGNSEEEVLDTLKDLGLDNGKVTTLDPMGVYKEIYGIDISNKPILKFED</sequence>
<feature type="domain" description="CYTH" evidence="2">
    <location>
        <begin position="3"/>
        <end position="168"/>
    </location>
</feature>
<accession>A0A9D1M280</accession>
<evidence type="ECO:0000313" key="4">
    <source>
        <dbReference type="Proteomes" id="UP000824093"/>
    </source>
</evidence>
<evidence type="ECO:0000259" key="2">
    <source>
        <dbReference type="PROSITE" id="PS51707"/>
    </source>
</evidence>
<dbReference type="PROSITE" id="PS51707">
    <property type="entry name" value="CYTH"/>
    <property type="match status" value="1"/>
</dbReference>
<dbReference type="Gene3D" id="2.40.320.10">
    <property type="entry name" value="Hypothetical Protein Pfu-838710-001"/>
    <property type="match status" value="1"/>
</dbReference>
<organism evidence="3 4">
    <name type="scientific">Candidatus Merdicola faecigallinarum</name>
    <dbReference type="NCBI Taxonomy" id="2840862"/>
    <lineage>
        <taxon>Bacteria</taxon>
        <taxon>Bacillati</taxon>
        <taxon>Bacillota</taxon>
        <taxon>Clostridia</taxon>
        <taxon>Candidatus Merdicola</taxon>
    </lineage>
</organism>
<evidence type="ECO:0000256" key="1">
    <source>
        <dbReference type="SAM" id="Coils"/>
    </source>
</evidence>
<dbReference type="InterPro" id="IPR023577">
    <property type="entry name" value="CYTH_domain"/>
</dbReference>
<reference evidence="3" key="2">
    <citation type="journal article" date="2021" name="PeerJ">
        <title>Extensive microbial diversity within the chicken gut microbiome revealed by metagenomics and culture.</title>
        <authorList>
            <person name="Gilroy R."/>
            <person name="Ravi A."/>
            <person name="Getino M."/>
            <person name="Pursley I."/>
            <person name="Horton D.L."/>
            <person name="Alikhan N.F."/>
            <person name="Baker D."/>
            <person name="Gharbi K."/>
            <person name="Hall N."/>
            <person name="Watson M."/>
            <person name="Adriaenssens E.M."/>
            <person name="Foster-Nyarko E."/>
            <person name="Jarju S."/>
            <person name="Secka A."/>
            <person name="Antonio M."/>
            <person name="Oren A."/>
            <person name="Chaudhuri R.R."/>
            <person name="La Ragione R."/>
            <person name="Hildebrand F."/>
            <person name="Pallen M.J."/>
        </authorList>
    </citation>
    <scope>NUCLEOTIDE SEQUENCE</scope>
    <source>
        <strain evidence="3">CHK195-15760</strain>
    </source>
</reference>
<dbReference type="InterPro" id="IPR033469">
    <property type="entry name" value="CYTH-like_dom_sf"/>
</dbReference>
<feature type="coiled-coil region" evidence="1">
    <location>
        <begin position="1"/>
        <end position="28"/>
    </location>
</feature>
<comment type="caution">
    <text evidence="3">The sequence shown here is derived from an EMBL/GenBank/DDBJ whole genome shotgun (WGS) entry which is preliminary data.</text>
</comment>
<proteinExistence type="predicted"/>
<dbReference type="AlphaFoldDB" id="A0A9D1M280"/>
<gene>
    <name evidence="3" type="ORF">IAB70_06905</name>
</gene>
<dbReference type="Proteomes" id="UP000824093">
    <property type="component" value="Unassembled WGS sequence"/>
</dbReference>
<keyword evidence="1" id="KW-0175">Coiled coil</keyword>
<dbReference type="PANTHER" id="PTHR21028:SF2">
    <property type="entry name" value="CYTH DOMAIN-CONTAINING PROTEIN"/>
    <property type="match status" value="1"/>
</dbReference>
<dbReference type="Pfam" id="PF01928">
    <property type="entry name" value="CYTH"/>
    <property type="match status" value="1"/>
</dbReference>
<protein>
    <submittedName>
        <fullName evidence="3">CYTH domain-containing protein</fullName>
    </submittedName>
</protein>
<name>A0A9D1M280_9FIRM</name>
<dbReference type="InterPro" id="IPR008173">
    <property type="entry name" value="Adenylyl_cyclase_CyaB"/>
</dbReference>
<dbReference type="PANTHER" id="PTHR21028">
    <property type="entry name" value="SI:CH211-156B7.4"/>
    <property type="match status" value="1"/>
</dbReference>
<reference evidence="3" key="1">
    <citation type="submission" date="2020-10" db="EMBL/GenBank/DDBJ databases">
        <authorList>
            <person name="Gilroy R."/>
        </authorList>
    </citation>
    <scope>NUCLEOTIDE SEQUENCE</scope>
    <source>
        <strain evidence="3">CHK195-15760</strain>
    </source>
</reference>
<dbReference type="SUPFAM" id="SSF55154">
    <property type="entry name" value="CYTH-like phosphatases"/>
    <property type="match status" value="1"/>
</dbReference>
<dbReference type="EMBL" id="DVNH01000051">
    <property type="protein sequence ID" value="HIU52321.1"/>
    <property type="molecule type" value="Genomic_DNA"/>
</dbReference>